<name>A0AAV0BXM4_PHAPC</name>
<evidence type="ECO:0000313" key="1">
    <source>
        <dbReference type="EMBL" id="CAH7690941.1"/>
    </source>
</evidence>
<dbReference type="AlphaFoldDB" id="A0AAV0BXM4"/>
<evidence type="ECO:0000313" key="2">
    <source>
        <dbReference type="Proteomes" id="UP001153365"/>
    </source>
</evidence>
<organism evidence="1 2">
    <name type="scientific">Phakopsora pachyrhizi</name>
    <name type="common">Asian soybean rust disease fungus</name>
    <dbReference type="NCBI Taxonomy" id="170000"/>
    <lineage>
        <taxon>Eukaryota</taxon>
        <taxon>Fungi</taxon>
        <taxon>Dikarya</taxon>
        <taxon>Basidiomycota</taxon>
        <taxon>Pucciniomycotina</taxon>
        <taxon>Pucciniomycetes</taxon>
        <taxon>Pucciniales</taxon>
        <taxon>Phakopsoraceae</taxon>
        <taxon>Phakopsora</taxon>
    </lineage>
</organism>
<accession>A0AAV0BXM4</accession>
<reference evidence="1" key="1">
    <citation type="submission" date="2022-06" db="EMBL/GenBank/DDBJ databases">
        <authorList>
            <consortium name="SYNGENTA / RWTH Aachen University"/>
        </authorList>
    </citation>
    <scope>NUCLEOTIDE SEQUENCE</scope>
</reference>
<proteinExistence type="predicted"/>
<keyword evidence="2" id="KW-1185">Reference proteome</keyword>
<comment type="caution">
    <text evidence="1">The sequence shown here is derived from an EMBL/GenBank/DDBJ whole genome shotgun (WGS) entry which is preliminary data.</text>
</comment>
<sequence>MKAAFGEEYYETMKIQREVDGARSIEMVEESIWDIVKEYLDPTKPIGKLWDRFNEVKSNRPISKQSQPAKGGTDKPKKLAVNPYKANLIITVRGEPLLDRGPVELVGLEETYWDEAQMAVLVELDKEEVEEDEVDVEYNDYLHDILRGRQGAMRISQYGGSSISMELSSESHGVIFWRFLELSKAINRAGVDLGLPIRGMDVADGRHGSGWIPQGDGYDGRDPEPSVIEYGLSIRKAFVINSSARLILPRGISQGSWWCSLIELSSRRSWLMFLEVIRAIDRADEVLDYP</sequence>
<dbReference type="Proteomes" id="UP001153365">
    <property type="component" value="Unassembled WGS sequence"/>
</dbReference>
<protein>
    <submittedName>
        <fullName evidence="1">Uncharacterized protein</fullName>
    </submittedName>
</protein>
<dbReference type="EMBL" id="CALTRL010006452">
    <property type="protein sequence ID" value="CAH7690941.1"/>
    <property type="molecule type" value="Genomic_DNA"/>
</dbReference>
<gene>
    <name evidence="1" type="ORF">PPACK8108_LOCUS26433</name>
</gene>